<dbReference type="Proteomes" id="UP000646523">
    <property type="component" value="Unassembled WGS sequence"/>
</dbReference>
<keyword evidence="7" id="KW-1185">Reference proteome</keyword>
<keyword evidence="3 6" id="KW-0347">Helicase</keyword>
<keyword evidence="4" id="KW-0067">ATP-binding</keyword>
<dbReference type="InterPro" id="IPR014016">
    <property type="entry name" value="UvrD-like_ATP-bd"/>
</dbReference>
<reference evidence="6" key="1">
    <citation type="journal article" date="2014" name="Int. J. Syst. Evol. Microbiol.">
        <title>Complete genome sequence of Corynebacterium casei LMG S-19264T (=DSM 44701T), isolated from a smear-ripened cheese.</title>
        <authorList>
            <consortium name="US DOE Joint Genome Institute (JGI-PGF)"/>
            <person name="Walter F."/>
            <person name="Albersmeier A."/>
            <person name="Kalinowski J."/>
            <person name="Ruckert C."/>
        </authorList>
    </citation>
    <scope>NUCLEOTIDE SEQUENCE</scope>
    <source>
        <strain evidence="6">CGMCC 4.7368</strain>
    </source>
</reference>
<sequence length="478" mass="52831">MAPKPTLEQGTIIDTFVPGDKNLVVEAGAGCGKTSVLKMAARAVPKRKGLYIAYNKAIQVEAAKSFPDSVTCKTSHGLAFGAVGRQYAHRLKAPRMKSEDVAKLLKINDPIYAPNALIPPAHVARIVMSTVATFTRSARTNILHQPVPRIPGLDDPDTMQTLAAEIPLLAAKAWEDIRDPRGRLPFSHDCYLKMWCLSGPQLTKYDYILLDEAQDSNPPVAKMVEAQRHAQLVLVGDPSQSIYGWRGAEDAMSKFNGVRLTLSQSFRFGEVVAEEANLWLGYLNAPLRLRGFEQINSRLATLTEPDAILCRTNGTAIAQVMEQLNAGRRVSLVGGGDQIRKLAEAAMQLKDGRGCSHPELFAFKTWAELQEYIEEDEGSDLRPFVNLIDAHGADVVLNTVSRLVPSDRADVEISTAHKAKGREWRRVKVADDFPEPKPTDDDKPGRISRPDAMLAYVTVTRAQYELDNTGLNWIRHYL</sequence>
<dbReference type="Pfam" id="PF00580">
    <property type="entry name" value="UvrD-helicase"/>
    <property type="match status" value="1"/>
</dbReference>
<accession>A0A918DG33</accession>
<evidence type="ECO:0000259" key="5">
    <source>
        <dbReference type="Pfam" id="PF00580"/>
    </source>
</evidence>
<evidence type="ECO:0000256" key="1">
    <source>
        <dbReference type="ARBA" id="ARBA00022741"/>
    </source>
</evidence>
<dbReference type="InterPro" id="IPR000212">
    <property type="entry name" value="DNA_helicase_UvrD/REP"/>
</dbReference>
<comment type="caution">
    <text evidence="6">The sequence shown here is derived from an EMBL/GenBank/DDBJ whole genome shotgun (WGS) entry which is preliminary data.</text>
</comment>
<evidence type="ECO:0000313" key="6">
    <source>
        <dbReference type="EMBL" id="GGO62956.1"/>
    </source>
</evidence>
<dbReference type="GO" id="GO:0000724">
    <property type="term" value="P:double-strand break repair via homologous recombination"/>
    <property type="evidence" value="ECO:0007669"/>
    <property type="project" value="TreeGrafter"/>
</dbReference>
<evidence type="ECO:0000256" key="2">
    <source>
        <dbReference type="ARBA" id="ARBA00022801"/>
    </source>
</evidence>
<reference evidence="6" key="2">
    <citation type="submission" date="2020-09" db="EMBL/GenBank/DDBJ databases">
        <authorList>
            <person name="Sun Q."/>
            <person name="Zhou Y."/>
        </authorList>
    </citation>
    <scope>NUCLEOTIDE SEQUENCE</scope>
    <source>
        <strain evidence="6">CGMCC 4.7368</strain>
    </source>
</reference>
<dbReference type="GO" id="GO:0016787">
    <property type="term" value="F:hydrolase activity"/>
    <property type="evidence" value="ECO:0007669"/>
    <property type="project" value="UniProtKB-KW"/>
</dbReference>
<dbReference type="InterPro" id="IPR027417">
    <property type="entry name" value="P-loop_NTPase"/>
</dbReference>
<dbReference type="AlphaFoldDB" id="A0A918DG33"/>
<dbReference type="PANTHER" id="PTHR11070:SF30">
    <property type="entry name" value="F-BOX DNA HELICASE 1"/>
    <property type="match status" value="1"/>
</dbReference>
<dbReference type="GO" id="GO:0005524">
    <property type="term" value="F:ATP binding"/>
    <property type="evidence" value="ECO:0007669"/>
    <property type="project" value="UniProtKB-KW"/>
</dbReference>
<dbReference type="EMBL" id="BMNH01000002">
    <property type="protein sequence ID" value="GGO62956.1"/>
    <property type="molecule type" value="Genomic_DNA"/>
</dbReference>
<evidence type="ECO:0000256" key="3">
    <source>
        <dbReference type="ARBA" id="ARBA00022806"/>
    </source>
</evidence>
<protein>
    <submittedName>
        <fullName evidence="6">DNA helicase</fullName>
    </submittedName>
</protein>
<dbReference type="GO" id="GO:0003677">
    <property type="term" value="F:DNA binding"/>
    <property type="evidence" value="ECO:0007669"/>
    <property type="project" value="InterPro"/>
</dbReference>
<dbReference type="SUPFAM" id="SSF52540">
    <property type="entry name" value="P-loop containing nucleoside triphosphate hydrolases"/>
    <property type="match status" value="1"/>
</dbReference>
<dbReference type="GO" id="GO:0043138">
    <property type="term" value="F:3'-5' DNA helicase activity"/>
    <property type="evidence" value="ECO:0007669"/>
    <property type="project" value="TreeGrafter"/>
</dbReference>
<keyword evidence="1" id="KW-0547">Nucleotide-binding</keyword>
<proteinExistence type="predicted"/>
<keyword evidence="2" id="KW-0378">Hydrolase</keyword>
<gene>
    <name evidence="6" type="ORF">GCM10012289_08740</name>
</gene>
<dbReference type="GO" id="GO:0031297">
    <property type="term" value="P:replication fork processing"/>
    <property type="evidence" value="ECO:0007669"/>
    <property type="project" value="TreeGrafter"/>
</dbReference>
<dbReference type="Gene3D" id="3.40.50.300">
    <property type="entry name" value="P-loop containing nucleotide triphosphate hydrolases"/>
    <property type="match status" value="2"/>
</dbReference>
<feature type="domain" description="UvrD-like helicase ATP-binding" evidence="5">
    <location>
        <begin position="203"/>
        <end position="249"/>
    </location>
</feature>
<organism evidence="6 7">
    <name type="scientific">Nonomuraea cavernae</name>
    <dbReference type="NCBI Taxonomy" id="2045107"/>
    <lineage>
        <taxon>Bacteria</taxon>
        <taxon>Bacillati</taxon>
        <taxon>Actinomycetota</taxon>
        <taxon>Actinomycetes</taxon>
        <taxon>Streptosporangiales</taxon>
        <taxon>Streptosporangiaceae</taxon>
        <taxon>Nonomuraea</taxon>
    </lineage>
</organism>
<evidence type="ECO:0000256" key="4">
    <source>
        <dbReference type="ARBA" id="ARBA00022840"/>
    </source>
</evidence>
<name>A0A918DG33_9ACTN</name>
<dbReference type="RefSeq" id="WP_189122656.1">
    <property type="nucleotide sequence ID" value="NZ_BMNH01000002.1"/>
</dbReference>
<evidence type="ECO:0000313" key="7">
    <source>
        <dbReference type="Proteomes" id="UP000646523"/>
    </source>
</evidence>
<dbReference type="PANTHER" id="PTHR11070">
    <property type="entry name" value="UVRD / RECB / PCRA DNA HELICASE FAMILY MEMBER"/>
    <property type="match status" value="1"/>
</dbReference>